<evidence type="ECO:0000313" key="7">
    <source>
        <dbReference type="Proteomes" id="UP001293593"/>
    </source>
</evidence>
<dbReference type="Proteomes" id="UP001293593">
    <property type="component" value="Unassembled WGS sequence"/>
</dbReference>
<dbReference type="EMBL" id="JAWXYG010000006">
    <property type="protein sequence ID" value="KAK4269641.1"/>
    <property type="molecule type" value="Genomic_DNA"/>
</dbReference>
<gene>
    <name evidence="6" type="ORF">QN277_022771</name>
</gene>
<evidence type="ECO:0000256" key="4">
    <source>
        <dbReference type="RuleBase" id="RU003718"/>
    </source>
</evidence>
<keyword evidence="3 4" id="KW-0808">Transferase</keyword>
<dbReference type="EC" id="2.4.1.-" evidence="5"/>
<keyword evidence="7" id="KW-1185">Reference proteome</keyword>
<dbReference type="GO" id="GO:0008194">
    <property type="term" value="F:UDP-glycosyltransferase activity"/>
    <property type="evidence" value="ECO:0007669"/>
    <property type="project" value="InterPro"/>
</dbReference>
<dbReference type="Pfam" id="PF00201">
    <property type="entry name" value="UDPGT"/>
    <property type="match status" value="1"/>
</dbReference>
<evidence type="ECO:0000313" key="6">
    <source>
        <dbReference type="EMBL" id="KAK4269641.1"/>
    </source>
</evidence>
<evidence type="ECO:0000256" key="2">
    <source>
        <dbReference type="ARBA" id="ARBA00022676"/>
    </source>
</evidence>
<proteinExistence type="inferred from homology"/>
<dbReference type="PANTHER" id="PTHR48045:SF33">
    <property type="entry name" value="GLYCOSYLTRANSFERASE"/>
    <property type="match status" value="1"/>
</dbReference>
<accession>A0AAE1JIM0</accession>
<comment type="similarity">
    <text evidence="1 4">Belongs to the UDP-glycosyltransferase family.</text>
</comment>
<dbReference type="FunFam" id="3.40.50.2000:FF:000051">
    <property type="entry name" value="Glycosyltransferase"/>
    <property type="match status" value="1"/>
</dbReference>
<sequence>MEPNKTHIAVITVPSFSHQASTMALCKRLLQLNPHLHITFIVPILNSLSNASKSLIDSLSSFNFHIILLPPISFPQASNIHPALQIPLTMSQSIPSIRDTLTSLNNSPNNKLVALIADYLASETIELAKTLNILSYIYFPFSASVLSLCLHSSWLDQMVSCEFRDLPEPIKIPGCIPIHGRDLPNSLQHRSSQDYHNYLRRSKALLLADGILVNSFEGLERGAITALLNEQTNKYPSIYPVGPNVNQAGWVSSNHVNDHDNDSECLRWLDKQETRSVLYVSFGSGGTLSQNQMNELALGLELSGQKFLWVVREPNDFPNANYFTGSKVDPLQFLPCGFVERVIKASGQGLLVASWAPQVEILSHKAIGGFLTHCGWFSILESVLNGLPIIAWPLFAEQRMNAAILSDGLKVAERVKVNENGIVESEEIVMVIQRVMIGDEGTRIRARMKELRDVAVDELKQDGSCSMNLARLGLEWKNI</sequence>
<organism evidence="6 7">
    <name type="scientific">Acacia crassicarpa</name>
    <name type="common">northern wattle</name>
    <dbReference type="NCBI Taxonomy" id="499986"/>
    <lineage>
        <taxon>Eukaryota</taxon>
        <taxon>Viridiplantae</taxon>
        <taxon>Streptophyta</taxon>
        <taxon>Embryophyta</taxon>
        <taxon>Tracheophyta</taxon>
        <taxon>Spermatophyta</taxon>
        <taxon>Magnoliopsida</taxon>
        <taxon>eudicotyledons</taxon>
        <taxon>Gunneridae</taxon>
        <taxon>Pentapetalae</taxon>
        <taxon>rosids</taxon>
        <taxon>fabids</taxon>
        <taxon>Fabales</taxon>
        <taxon>Fabaceae</taxon>
        <taxon>Caesalpinioideae</taxon>
        <taxon>mimosoid clade</taxon>
        <taxon>Acacieae</taxon>
        <taxon>Acacia</taxon>
    </lineage>
</organism>
<evidence type="ECO:0000256" key="5">
    <source>
        <dbReference type="RuleBase" id="RU362057"/>
    </source>
</evidence>
<evidence type="ECO:0000256" key="1">
    <source>
        <dbReference type="ARBA" id="ARBA00009995"/>
    </source>
</evidence>
<dbReference type="InterPro" id="IPR035595">
    <property type="entry name" value="UDP_glycos_trans_CS"/>
</dbReference>
<evidence type="ECO:0000256" key="3">
    <source>
        <dbReference type="ARBA" id="ARBA00022679"/>
    </source>
</evidence>
<keyword evidence="2 4" id="KW-0328">Glycosyltransferase</keyword>
<dbReference type="PROSITE" id="PS00375">
    <property type="entry name" value="UDPGT"/>
    <property type="match status" value="1"/>
</dbReference>
<dbReference type="CDD" id="cd03784">
    <property type="entry name" value="GT1_Gtf-like"/>
    <property type="match status" value="1"/>
</dbReference>
<dbReference type="PANTHER" id="PTHR48045">
    <property type="entry name" value="UDP-GLYCOSYLTRANSFERASE 72B1"/>
    <property type="match status" value="1"/>
</dbReference>
<dbReference type="AlphaFoldDB" id="A0AAE1JIM0"/>
<dbReference type="Gene3D" id="3.40.50.2000">
    <property type="entry name" value="Glycogen Phosphorylase B"/>
    <property type="match status" value="2"/>
</dbReference>
<name>A0AAE1JIM0_9FABA</name>
<dbReference type="InterPro" id="IPR002213">
    <property type="entry name" value="UDP_glucos_trans"/>
</dbReference>
<protein>
    <recommendedName>
        <fullName evidence="5">Glycosyltransferase</fullName>
        <ecNumber evidence="5">2.4.1.-</ecNumber>
    </recommendedName>
</protein>
<reference evidence="6" key="1">
    <citation type="submission" date="2023-10" db="EMBL/GenBank/DDBJ databases">
        <title>Chromosome-level genome of the transformable northern wattle, Acacia crassicarpa.</title>
        <authorList>
            <person name="Massaro I."/>
            <person name="Sinha N.R."/>
            <person name="Poethig S."/>
            <person name="Leichty A.R."/>
        </authorList>
    </citation>
    <scope>NUCLEOTIDE SEQUENCE</scope>
    <source>
        <strain evidence="6">Acra3RX</strain>
        <tissue evidence="6">Leaf</tissue>
    </source>
</reference>
<dbReference type="SUPFAM" id="SSF53756">
    <property type="entry name" value="UDP-Glycosyltransferase/glycogen phosphorylase"/>
    <property type="match status" value="1"/>
</dbReference>
<comment type="caution">
    <text evidence="6">The sequence shown here is derived from an EMBL/GenBank/DDBJ whole genome shotgun (WGS) entry which is preliminary data.</text>
</comment>